<dbReference type="AlphaFoldDB" id="A0A0N8TCM9"/>
<sequence length="442" mass="49659">MASSSPSKKYESEGACIFKPELGMHKKVYQRTGPRIAHYFRYVDLTSESRPDFIPEAFPMNFQYDDEHWSPGFLLRAAVRLQHILATFGIREGERTIHSAQPAVCFASFSLADLIAVRDGFRPHNDAATQYALTLPVAVAEKGGIHPVVESNGGQARPEDRAIHESQEHKSEDARLKFKRSRNNDGDREWRWQHAGNYSRRISKIEMDGWEGHTIPGLKLSQKKWSGIGVVVPDMVSARALQYDIISLIDRKIISETQFDHILVCEYLPASIEGLSEDEVRIAFANACYDFKSCLNLSAMTCCISPLDFKARVLQQAALVPNKPNVEEGGCWLWFEDNTHEYVRALVKANLVKVNKHGRYLASLGDVIGQKDLREREKIALKLSGDLQNDFGIRSTYFSVLNSGLFDDIPFFSGEQCGGAYYVADVTADVDLLTTSEQSSLK</sequence>
<dbReference type="InterPro" id="IPR025216">
    <property type="entry name" value="DUF4427"/>
</dbReference>
<dbReference type="Pfam" id="PF14468">
    <property type="entry name" value="DUF4427"/>
    <property type="match status" value="1"/>
</dbReference>
<accession>A0A0N8TCM9</accession>
<dbReference type="PATRIC" id="fig|264459.3.peg.5316"/>
<dbReference type="Proteomes" id="UP000050384">
    <property type="component" value="Unassembled WGS sequence"/>
</dbReference>
<protein>
    <submittedName>
        <fullName evidence="1">Uncharacterized protein</fullName>
    </submittedName>
</protein>
<evidence type="ECO:0000313" key="2">
    <source>
        <dbReference type="Proteomes" id="UP000050384"/>
    </source>
</evidence>
<evidence type="ECO:0000313" key="1">
    <source>
        <dbReference type="EMBL" id="KPZ11241.1"/>
    </source>
</evidence>
<proteinExistence type="predicted"/>
<reference evidence="1 2" key="1">
    <citation type="submission" date="2015-09" db="EMBL/GenBank/DDBJ databases">
        <title>Genome announcement of multiple Pseudomonas syringae strains.</title>
        <authorList>
            <person name="Thakur S."/>
            <person name="Wang P.W."/>
            <person name="Gong Y."/>
            <person name="Weir B.S."/>
            <person name="Guttman D.S."/>
        </authorList>
    </citation>
    <scope>NUCLEOTIDE SEQUENCE [LARGE SCALE GENOMIC DNA]</scope>
    <source>
        <strain evidence="1 2">ICMP16929</strain>
    </source>
</reference>
<comment type="caution">
    <text evidence="1">The sequence shown here is derived from an EMBL/GenBank/DDBJ whole genome shotgun (WGS) entry which is preliminary data.</text>
</comment>
<organism evidence="1 2">
    <name type="scientific">Pseudomonas syringae pv. spinaceae</name>
    <dbReference type="NCBI Taxonomy" id="264459"/>
    <lineage>
        <taxon>Bacteria</taxon>
        <taxon>Pseudomonadati</taxon>
        <taxon>Pseudomonadota</taxon>
        <taxon>Gammaproteobacteria</taxon>
        <taxon>Pseudomonadales</taxon>
        <taxon>Pseudomonadaceae</taxon>
        <taxon>Pseudomonas</taxon>
        <taxon>Pseudomonas syringae</taxon>
    </lineage>
</organism>
<name>A0A0N8TCM9_PSESX</name>
<dbReference type="EMBL" id="LJRI01000151">
    <property type="protein sequence ID" value="KPZ11241.1"/>
    <property type="molecule type" value="Genomic_DNA"/>
</dbReference>
<gene>
    <name evidence="1" type="ORF">ALO94_03353</name>
</gene>